<feature type="domain" description="Nudix hydrolase" evidence="2">
    <location>
        <begin position="145"/>
        <end position="315"/>
    </location>
</feature>
<keyword evidence="4" id="KW-1185">Reference proteome</keyword>
<dbReference type="CDD" id="cd03676">
    <property type="entry name" value="NUDIX_Tnr3_like"/>
    <property type="match status" value="1"/>
</dbReference>
<dbReference type="PROSITE" id="PS51462">
    <property type="entry name" value="NUDIX"/>
    <property type="match status" value="1"/>
</dbReference>
<comment type="caution">
    <text evidence="3">The sequence shown here is derived from an EMBL/GenBank/DDBJ whole genome shotgun (WGS) entry which is preliminary data.</text>
</comment>
<dbReference type="Proteomes" id="UP000749293">
    <property type="component" value="Unassembled WGS sequence"/>
</dbReference>
<reference evidence="3" key="1">
    <citation type="submission" date="2020-03" db="EMBL/GenBank/DDBJ databases">
        <title>Site-based positive gene gene selection in Geosmithia morbida across the United States reveals a broad range of putative effectors and factors for local host and environmental adapation.</title>
        <authorList>
            <person name="Onufrak A."/>
            <person name="Murdoch R.W."/>
            <person name="Gazis R."/>
            <person name="Huff M."/>
            <person name="Staton M."/>
            <person name="Klingeman W."/>
            <person name="Hadziabdic D."/>
        </authorList>
    </citation>
    <scope>NUCLEOTIDE SEQUENCE</scope>
    <source>
        <strain evidence="3">1262</strain>
    </source>
</reference>
<evidence type="ECO:0000256" key="1">
    <source>
        <dbReference type="SAM" id="MobiDB-lite"/>
    </source>
</evidence>
<proteinExistence type="predicted"/>
<dbReference type="RefSeq" id="XP_035320630.1">
    <property type="nucleotide sequence ID" value="XM_035469536.1"/>
</dbReference>
<organism evidence="3 4">
    <name type="scientific">Geosmithia morbida</name>
    <dbReference type="NCBI Taxonomy" id="1094350"/>
    <lineage>
        <taxon>Eukaryota</taxon>
        <taxon>Fungi</taxon>
        <taxon>Dikarya</taxon>
        <taxon>Ascomycota</taxon>
        <taxon>Pezizomycotina</taxon>
        <taxon>Sordariomycetes</taxon>
        <taxon>Hypocreomycetidae</taxon>
        <taxon>Hypocreales</taxon>
        <taxon>Bionectriaceae</taxon>
        <taxon>Geosmithia</taxon>
    </lineage>
</organism>
<evidence type="ECO:0000313" key="4">
    <source>
        <dbReference type="Proteomes" id="UP000749293"/>
    </source>
</evidence>
<dbReference type="EMBL" id="JAANYQ010000010">
    <property type="protein sequence ID" value="KAF4121978.1"/>
    <property type="molecule type" value="Genomic_DNA"/>
</dbReference>
<evidence type="ECO:0000313" key="3">
    <source>
        <dbReference type="EMBL" id="KAF4121978.1"/>
    </source>
</evidence>
<dbReference type="Gene3D" id="3.90.79.10">
    <property type="entry name" value="Nucleoside Triphosphate Pyrophosphohydrolase"/>
    <property type="match status" value="1"/>
</dbReference>
<dbReference type="InterPro" id="IPR000086">
    <property type="entry name" value="NUDIX_hydrolase_dom"/>
</dbReference>
<dbReference type="InterPro" id="IPR015797">
    <property type="entry name" value="NUDIX_hydrolase-like_dom_sf"/>
</dbReference>
<gene>
    <name evidence="3" type="ORF">GMORB2_7571</name>
</gene>
<name>A0A9P4YUL0_9HYPO</name>
<dbReference type="GeneID" id="55973794"/>
<evidence type="ECO:0000259" key="2">
    <source>
        <dbReference type="PROSITE" id="PS51462"/>
    </source>
</evidence>
<feature type="region of interest" description="Disordered" evidence="1">
    <location>
        <begin position="255"/>
        <end position="279"/>
    </location>
</feature>
<dbReference type="OrthoDB" id="10261522at2759"/>
<dbReference type="AlphaFoldDB" id="A0A9P4YUL0"/>
<sequence>MSKLLDLITLVDNVPLDFATNHYPYYRLFLSPSDPRPHGYIHPTTLSRMAWPSDGGGVTVSETDRTVTLAEPPPGVSAAEHINSTLQHVVDDAIANDTFPILNGMHSEPFRLPGARVRPDGGGGGDESPPAQVERFAGSLFGIATRGAHMTCYTRRGDGDRAELKVWVARRSRSLFAHPGKLDSTVAGGVKAADSPWDCILAESLEEVSLRPEAVREAARPAGVVTLANRNAGSGLFHAEILYVYDMDMDVLTGSREDGRAGGQAGGDESGSKSPAVRPELGYDGEVEALELMGLDEIRTRMEAGEFKPNVCAVMIDFMIRHGHVTPETEGEEAYLAICSRLRRNLPMAVGPLGL</sequence>
<protein>
    <submittedName>
        <fullName evidence="3">NUDIX domain</fullName>
    </submittedName>
</protein>
<dbReference type="SUPFAM" id="SSF55811">
    <property type="entry name" value="Nudix"/>
    <property type="match status" value="1"/>
</dbReference>
<accession>A0A9P4YUL0</accession>